<evidence type="ECO:0000256" key="10">
    <source>
        <dbReference type="SAM" id="SignalP"/>
    </source>
</evidence>
<evidence type="ECO:0000256" key="8">
    <source>
        <dbReference type="ARBA" id="ARBA00023326"/>
    </source>
</evidence>
<evidence type="ECO:0000256" key="7">
    <source>
        <dbReference type="ARBA" id="ARBA00023277"/>
    </source>
</evidence>
<proteinExistence type="inferred from homology"/>
<evidence type="ECO:0000313" key="13">
    <source>
        <dbReference type="Proteomes" id="UP000298061"/>
    </source>
</evidence>
<dbReference type="OrthoDB" id="27095at2759"/>
<feature type="chain" id="PRO_5021184712" description="ER membrane protein complex subunit 7 beta-sandwich domain-containing protein" evidence="10">
    <location>
        <begin position="20"/>
        <end position="198"/>
    </location>
</feature>
<organism evidence="12 13">
    <name type="scientific">Hericium alpestre</name>
    <dbReference type="NCBI Taxonomy" id="135208"/>
    <lineage>
        <taxon>Eukaryota</taxon>
        <taxon>Fungi</taxon>
        <taxon>Dikarya</taxon>
        <taxon>Basidiomycota</taxon>
        <taxon>Agaricomycotina</taxon>
        <taxon>Agaricomycetes</taxon>
        <taxon>Russulales</taxon>
        <taxon>Hericiaceae</taxon>
        <taxon>Hericium</taxon>
    </lineage>
</organism>
<comment type="subcellular location">
    <subcellularLocation>
        <location evidence="1">Membrane</location>
        <topology evidence="1">Single-pass membrane protein</topology>
    </subcellularLocation>
</comment>
<accession>A0A4Y9ZXR4</accession>
<evidence type="ECO:0000256" key="3">
    <source>
        <dbReference type="ARBA" id="ARBA00022692"/>
    </source>
</evidence>
<evidence type="ECO:0000256" key="2">
    <source>
        <dbReference type="ARBA" id="ARBA00008880"/>
    </source>
</evidence>
<dbReference type="PANTHER" id="PTHR13605">
    <property type="entry name" value="ER MEMBRANE PROTEIN COMPLEX SUBUNIT 7"/>
    <property type="match status" value="1"/>
</dbReference>
<gene>
    <name evidence="12" type="ORF">EWM64_g4638</name>
</gene>
<evidence type="ECO:0000256" key="1">
    <source>
        <dbReference type="ARBA" id="ARBA00004167"/>
    </source>
</evidence>
<keyword evidence="6 9" id="KW-0472">Membrane</keyword>
<keyword evidence="13" id="KW-1185">Reference proteome</keyword>
<evidence type="ECO:0000256" key="9">
    <source>
        <dbReference type="SAM" id="Phobius"/>
    </source>
</evidence>
<comment type="caution">
    <text evidence="12">The sequence shown here is derived from an EMBL/GenBank/DDBJ whole genome shotgun (WGS) entry which is preliminary data.</text>
</comment>
<keyword evidence="5 9" id="KW-1133">Transmembrane helix</keyword>
<dbReference type="Pfam" id="PF09430">
    <property type="entry name" value="EMC7_beta-sandw"/>
    <property type="match status" value="1"/>
</dbReference>
<dbReference type="Gene3D" id="2.60.40.1120">
    <property type="entry name" value="Carboxypeptidase-like, regulatory domain"/>
    <property type="match status" value="1"/>
</dbReference>
<dbReference type="InterPro" id="IPR019008">
    <property type="entry name" value="Beta_sandwich_EMC7"/>
</dbReference>
<sequence>MARLISFLALLGTCVTVFGADVAGFIRWNEHCTDIADLGQAKVVLDNGEAWGSVNRNGNFVIPDVTPGTYLLSVISHDHHFDKLRIDVPSNAELPKVRPYIAGTPMNPPSPIKLPYPIRISARQRNTYFVPREGFNVLGMFQNPMMMMMAAAGVMMLATPYLMKSMDPEMVQEFQQNQAKMANLQSSLQTGDIKSGSA</sequence>
<feature type="transmembrane region" description="Helical" evidence="9">
    <location>
        <begin position="145"/>
        <end position="163"/>
    </location>
</feature>
<dbReference type="InterPro" id="IPR013784">
    <property type="entry name" value="Carb-bd-like_fold"/>
</dbReference>
<evidence type="ECO:0000256" key="4">
    <source>
        <dbReference type="ARBA" id="ARBA00022729"/>
    </source>
</evidence>
<evidence type="ECO:0000256" key="6">
    <source>
        <dbReference type="ARBA" id="ARBA00023136"/>
    </source>
</evidence>
<dbReference type="InterPro" id="IPR039163">
    <property type="entry name" value="EMC7"/>
</dbReference>
<feature type="domain" description="ER membrane protein complex subunit 7 beta-sandwich" evidence="11">
    <location>
        <begin position="40"/>
        <end position="148"/>
    </location>
</feature>
<dbReference type="Proteomes" id="UP000298061">
    <property type="component" value="Unassembled WGS sequence"/>
</dbReference>
<keyword evidence="3 9" id="KW-0812">Transmembrane</keyword>
<name>A0A4Y9ZXR4_9AGAM</name>
<dbReference type="PANTHER" id="PTHR13605:SF4">
    <property type="entry name" value="ER MEMBRANE PROTEIN COMPLEX SUBUNIT 7"/>
    <property type="match status" value="1"/>
</dbReference>
<dbReference type="AlphaFoldDB" id="A0A4Y9ZXR4"/>
<dbReference type="STRING" id="135208.A0A4Y9ZXR4"/>
<keyword evidence="8" id="KW-0624">Polysaccharide degradation</keyword>
<comment type="similarity">
    <text evidence="2">Belongs to the EMC7 family.</text>
</comment>
<protein>
    <recommendedName>
        <fullName evidence="11">ER membrane protein complex subunit 7 beta-sandwich domain-containing protein</fullName>
    </recommendedName>
</protein>
<feature type="signal peptide" evidence="10">
    <location>
        <begin position="1"/>
        <end position="19"/>
    </location>
</feature>
<dbReference type="SUPFAM" id="SSF49452">
    <property type="entry name" value="Starch-binding domain-like"/>
    <property type="match status" value="1"/>
</dbReference>
<keyword evidence="7" id="KW-0119">Carbohydrate metabolism</keyword>
<dbReference type="EMBL" id="SFCI01000513">
    <property type="protein sequence ID" value="TFY79375.1"/>
    <property type="molecule type" value="Genomic_DNA"/>
</dbReference>
<dbReference type="GO" id="GO:0000272">
    <property type="term" value="P:polysaccharide catabolic process"/>
    <property type="evidence" value="ECO:0007669"/>
    <property type="project" value="UniProtKB-KW"/>
</dbReference>
<evidence type="ECO:0000313" key="12">
    <source>
        <dbReference type="EMBL" id="TFY79375.1"/>
    </source>
</evidence>
<evidence type="ECO:0000256" key="5">
    <source>
        <dbReference type="ARBA" id="ARBA00022989"/>
    </source>
</evidence>
<dbReference type="GO" id="GO:0030246">
    <property type="term" value="F:carbohydrate binding"/>
    <property type="evidence" value="ECO:0007669"/>
    <property type="project" value="InterPro"/>
</dbReference>
<keyword evidence="4 10" id="KW-0732">Signal</keyword>
<dbReference type="GO" id="GO:0072546">
    <property type="term" value="C:EMC complex"/>
    <property type="evidence" value="ECO:0007669"/>
    <property type="project" value="TreeGrafter"/>
</dbReference>
<reference evidence="12 13" key="1">
    <citation type="submission" date="2019-02" db="EMBL/GenBank/DDBJ databases">
        <title>Genome sequencing of the rare red list fungi Hericium alpestre (H. flagellum).</title>
        <authorList>
            <person name="Buettner E."/>
            <person name="Kellner H."/>
        </authorList>
    </citation>
    <scope>NUCLEOTIDE SEQUENCE [LARGE SCALE GENOMIC DNA]</scope>
    <source>
        <strain evidence="12 13">DSM 108284</strain>
    </source>
</reference>
<evidence type="ECO:0000259" key="11">
    <source>
        <dbReference type="Pfam" id="PF09430"/>
    </source>
</evidence>